<dbReference type="GO" id="GO:0030151">
    <property type="term" value="F:molybdenum ion binding"/>
    <property type="evidence" value="ECO:0007669"/>
    <property type="project" value="InterPro"/>
</dbReference>
<dbReference type="Proteomes" id="UP000005317">
    <property type="component" value="Unassembled WGS sequence"/>
</dbReference>
<evidence type="ECO:0000313" key="2">
    <source>
        <dbReference type="Proteomes" id="UP000005317"/>
    </source>
</evidence>
<dbReference type="AlphaFoldDB" id="A0A656HJ05"/>
<gene>
    <name evidence="1" type="ORF">Thini_4419</name>
</gene>
<organism evidence="1 2">
    <name type="scientific">Thiothrix nivea (strain ATCC 35100 / DSM 5205 / JP2)</name>
    <dbReference type="NCBI Taxonomy" id="870187"/>
    <lineage>
        <taxon>Bacteria</taxon>
        <taxon>Pseudomonadati</taxon>
        <taxon>Pseudomonadota</taxon>
        <taxon>Gammaproteobacteria</taxon>
        <taxon>Thiotrichales</taxon>
        <taxon>Thiotrichaceae</taxon>
        <taxon>Thiothrix</taxon>
    </lineage>
</organism>
<proteinExistence type="predicted"/>
<protein>
    <submittedName>
        <fullName evidence="1">NifQ family protein</fullName>
    </submittedName>
</protein>
<evidence type="ECO:0000313" key="1">
    <source>
        <dbReference type="EMBL" id="EIJ36898.1"/>
    </source>
</evidence>
<sequence>MTAMPQTTDLLSVHYHHLIQHRCGDPNDDLIAKMYASWLCGQGAMPLNLGLPLDIFRTMMAYHFPTMPHISRPAHIRHVDVARMEELDDLRTLLHQSHSHTGPDAGWMVEILCAGCMGSDHLWQDLGLWSRKDLSRLMQDNFQSLAERNSKDMKWKKFLYKQMCEGEGIYVCRSPSCEVCKDYQACFGPEV</sequence>
<reference evidence="2" key="1">
    <citation type="journal article" date="2011" name="Stand. Genomic Sci.">
        <title>Genome sequence of the filamentous, gliding Thiothrix nivea neotype strain (JP2(T)).</title>
        <authorList>
            <person name="Lapidus A."/>
            <person name="Nolan M."/>
            <person name="Lucas S."/>
            <person name="Glavina Del Rio T."/>
            <person name="Tice H."/>
            <person name="Cheng J.F."/>
            <person name="Tapia R."/>
            <person name="Han C."/>
            <person name="Goodwin L."/>
            <person name="Pitluck S."/>
            <person name="Liolios K."/>
            <person name="Pagani I."/>
            <person name="Ivanova N."/>
            <person name="Huntemann M."/>
            <person name="Mavromatis K."/>
            <person name="Mikhailova N."/>
            <person name="Pati A."/>
            <person name="Chen A."/>
            <person name="Palaniappan K."/>
            <person name="Land M."/>
            <person name="Brambilla E.M."/>
            <person name="Rohde M."/>
            <person name="Abt B."/>
            <person name="Verbarg S."/>
            <person name="Goker M."/>
            <person name="Bristow J."/>
            <person name="Eisen J.A."/>
            <person name="Markowitz V."/>
            <person name="Hugenholtz P."/>
            <person name="Kyrpides N.C."/>
            <person name="Klenk H.P."/>
            <person name="Woyke T."/>
        </authorList>
    </citation>
    <scope>NUCLEOTIDE SEQUENCE [LARGE SCALE GENOMIC DNA]</scope>
    <source>
        <strain evidence="2">ATCC 35100 / DSM 5205 / JP2</strain>
    </source>
</reference>
<dbReference type="EMBL" id="JH651384">
    <property type="protein sequence ID" value="EIJ36898.1"/>
    <property type="molecule type" value="Genomic_DNA"/>
</dbReference>
<accession>A0A656HJ05</accession>
<dbReference type="GO" id="GO:0009399">
    <property type="term" value="P:nitrogen fixation"/>
    <property type="evidence" value="ECO:0007669"/>
    <property type="project" value="InterPro"/>
</dbReference>
<dbReference type="RefSeq" id="WP_002710762.1">
    <property type="nucleotide sequence ID" value="NZ_JH651384.1"/>
</dbReference>
<dbReference type="InterPro" id="IPR006975">
    <property type="entry name" value="NifQ"/>
</dbReference>
<name>A0A656HJ05_THINJ</name>
<keyword evidence="2" id="KW-1185">Reference proteome</keyword>
<dbReference type="Pfam" id="PF04891">
    <property type="entry name" value="NifQ"/>
    <property type="match status" value="1"/>
</dbReference>